<evidence type="ECO:0000256" key="1">
    <source>
        <dbReference type="ARBA" id="ARBA00023163"/>
    </source>
</evidence>
<dbReference type="InterPro" id="IPR006645">
    <property type="entry name" value="NGN-like_dom"/>
</dbReference>
<dbReference type="InterPro" id="IPR036735">
    <property type="entry name" value="NGN_dom_sf"/>
</dbReference>
<dbReference type="EMBL" id="UINC01169919">
    <property type="protein sequence ID" value="SVD73702.1"/>
    <property type="molecule type" value="Genomic_DNA"/>
</dbReference>
<keyword evidence="1" id="KW-0804">Transcription</keyword>
<sequence>MNNKKWFVLYTKPKHELKVKENLSSIGIESSCPTIVSDRIWSDRIKKVKEVIIKSIVFVK</sequence>
<organism evidence="3">
    <name type="scientific">marine metagenome</name>
    <dbReference type="NCBI Taxonomy" id="408172"/>
    <lineage>
        <taxon>unclassified sequences</taxon>
        <taxon>metagenomes</taxon>
        <taxon>ecological metagenomes</taxon>
    </lineage>
</organism>
<evidence type="ECO:0000313" key="3">
    <source>
        <dbReference type="EMBL" id="SVD73702.1"/>
    </source>
</evidence>
<dbReference type="Pfam" id="PF02357">
    <property type="entry name" value="NusG"/>
    <property type="match status" value="1"/>
</dbReference>
<gene>
    <name evidence="3" type="ORF">METZ01_LOCUS426556</name>
</gene>
<accession>A0A382XRE6</accession>
<dbReference type="Gene3D" id="3.30.70.940">
    <property type="entry name" value="NusG, N-terminal domain"/>
    <property type="match status" value="1"/>
</dbReference>
<dbReference type="SUPFAM" id="SSF82679">
    <property type="entry name" value="N-utilization substance G protein NusG, N-terminal domain"/>
    <property type="match status" value="1"/>
</dbReference>
<name>A0A382XRE6_9ZZZZ</name>
<feature type="non-terminal residue" evidence="3">
    <location>
        <position position="60"/>
    </location>
</feature>
<proteinExistence type="predicted"/>
<dbReference type="GO" id="GO:0006354">
    <property type="term" value="P:DNA-templated transcription elongation"/>
    <property type="evidence" value="ECO:0007669"/>
    <property type="project" value="InterPro"/>
</dbReference>
<feature type="domain" description="NusG-like N-terminal" evidence="2">
    <location>
        <begin position="4"/>
        <end position="60"/>
    </location>
</feature>
<dbReference type="AlphaFoldDB" id="A0A382XRE6"/>
<evidence type="ECO:0000259" key="2">
    <source>
        <dbReference type="Pfam" id="PF02357"/>
    </source>
</evidence>
<reference evidence="3" key="1">
    <citation type="submission" date="2018-05" db="EMBL/GenBank/DDBJ databases">
        <authorList>
            <person name="Lanie J.A."/>
            <person name="Ng W.-L."/>
            <person name="Kazmierczak K.M."/>
            <person name="Andrzejewski T.M."/>
            <person name="Davidsen T.M."/>
            <person name="Wayne K.J."/>
            <person name="Tettelin H."/>
            <person name="Glass J.I."/>
            <person name="Rusch D."/>
            <person name="Podicherti R."/>
            <person name="Tsui H.-C.T."/>
            <person name="Winkler M.E."/>
        </authorList>
    </citation>
    <scope>NUCLEOTIDE SEQUENCE</scope>
</reference>
<protein>
    <recommendedName>
        <fullName evidence="2">NusG-like N-terminal domain-containing protein</fullName>
    </recommendedName>
</protein>
<dbReference type="CDD" id="cd09895">
    <property type="entry name" value="NGN_SP_UpxY"/>
    <property type="match status" value="1"/>
</dbReference>